<protein>
    <submittedName>
        <fullName evidence="2">Uncharacterized protein</fullName>
    </submittedName>
</protein>
<sequence length="74" mass="8080">MRPQLRSWCLQALCISPQELMARVGMESGQRVSGAGKDIDRVGSSFPEASTNRQGRVSCLQRGIPATWTKAMDA</sequence>
<evidence type="ECO:0000313" key="2">
    <source>
        <dbReference type="EMBL" id="CAI9154395.1"/>
    </source>
</evidence>
<reference evidence="2" key="1">
    <citation type="submission" date="2023-04" db="EMBL/GenBank/DDBJ databases">
        <authorList>
            <consortium name="ELIXIR-Norway"/>
        </authorList>
    </citation>
    <scope>NUCLEOTIDE SEQUENCE [LARGE SCALE GENOMIC DNA]</scope>
</reference>
<name>A0ABN8XYJ6_RANTA</name>
<gene>
    <name evidence="2" type="ORF">MRATA1EN1_LOCUS3357</name>
</gene>
<proteinExistence type="predicted"/>
<keyword evidence="3" id="KW-1185">Reference proteome</keyword>
<organism evidence="2 3">
    <name type="scientific">Rangifer tarandus platyrhynchus</name>
    <name type="common">Svalbard reindeer</name>
    <dbReference type="NCBI Taxonomy" id="3082113"/>
    <lineage>
        <taxon>Eukaryota</taxon>
        <taxon>Metazoa</taxon>
        <taxon>Chordata</taxon>
        <taxon>Craniata</taxon>
        <taxon>Vertebrata</taxon>
        <taxon>Euteleostomi</taxon>
        <taxon>Mammalia</taxon>
        <taxon>Eutheria</taxon>
        <taxon>Laurasiatheria</taxon>
        <taxon>Artiodactyla</taxon>
        <taxon>Ruminantia</taxon>
        <taxon>Pecora</taxon>
        <taxon>Cervidae</taxon>
        <taxon>Odocoileinae</taxon>
        <taxon>Rangifer</taxon>
    </lineage>
</organism>
<evidence type="ECO:0000313" key="3">
    <source>
        <dbReference type="Proteomes" id="UP001176941"/>
    </source>
</evidence>
<dbReference type="EMBL" id="OX459947">
    <property type="protein sequence ID" value="CAI9154395.1"/>
    <property type="molecule type" value="Genomic_DNA"/>
</dbReference>
<feature type="region of interest" description="Disordered" evidence="1">
    <location>
        <begin position="28"/>
        <end position="56"/>
    </location>
</feature>
<accession>A0ABN8XYJ6</accession>
<dbReference type="Proteomes" id="UP001176941">
    <property type="component" value="Chromosome 11"/>
</dbReference>
<evidence type="ECO:0000256" key="1">
    <source>
        <dbReference type="SAM" id="MobiDB-lite"/>
    </source>
</evidence>